<evidence type="ECO:0000256" key="1">
    <source>
        <dbReference type="ARBA" id="ARBA00004170"/>
    </source>
</evidence>
<keyword evidence="5" id="KW-0406">Ion transport</keyword>
<organism evidence="9 10">
    <name type="scientific">Protopolystoma xenopodis</name>
    <dbReference type="NCBI Taxonomy" id="117903"/>
    <lineage>
        <taxon>Eukaryota</taxon>
        <taxon>Metazoa</taxon>
        <taxon>Spiralia</taxon>
        <taxon>Lophotrochozoa</taxon>
        <taxon>Platyhelminthes</taxon>
        <taxon>Monogenea</taxon>
        <taxon>Polyopisthocotylea</taxon>
        <taxon>Polystomatidea</taxon>
        <taxon>Polystomatidae</taxon>
        <taxon>Protopolystoma</taxon>
    </lineage>
</organism>
<dbReference type="EMBL" id="CAAALY010053637">
    <property type="protein sequence ID" value="VEL21891.1"/>
    <property type="molecule type" value="Genomic_DNA"/>
</dbReference>
<evidence type="ECO:0000256" key="5">
    <source>
        <dbReference type="ARBA" id="ARBA00023065"/>
    </source>
</evidence>
<dbReference type="OrthoDB" id="239812at2759"/>
<evidence type="ECO:0000313" key="10">
    <source>
        <dbReference type="Proteomes" id="UP000784294"/>
    </source>
</evidence>
<dbReference type="Gene3D" id="1.10.287.80">
    <property type="entry name" value="ATP synthase, gamma subunit, helix hairpin domain"/>
    <property type="match status" value="1"/>
</dbReference>
<dbReference type="InterPro" id="IPR000131">
    <property type="entry name" value="ATP_synth_F1_gsu"/>
</dbReference>
<dbReference type="InterPro" id="IPR035968">
    <property type="entry name" value="ATP_synth_F1_ATPase_gsu"/>
</dbReference>
<evidence type="ECO:0000256" key="3">
    <source>
        <dbReference type="ARBA" id="ARBA00022448"/>
    </source>
</evidence>
<dbReference type="GO" id="GO:0046933">
    <property type="term" value="F:proton-transporting ATP synthase activity, rotational mechanism"/>
    <property type="evidence" value="ECO:0007669"/>
    <property type="project" value="InterPro"/>
</dbReference>
<evidence type="ECO:0000256" key="2">
    <source>
        <dbReference type="ARBA" id="ARBA00007681"/>
    </source>
</evidence>
<comment type="caution">
    <text evidence="9">The sequence shown here is derived from an EMBL/GenBank/DDBJ whole genome shotgun (WGS) entry which is preliminary data.</text>
</comment>
<dbReference type="Proteomes" id="UP000784294">
    <property type="component" value="Unassembled WGS sequence"/>
</dbReference>
<keyword evidence="3" id="KW-0813">Transport</keyword>
<accession>A0A3S5CHI9</accession>
<dbReference type="PANTHER" id="PTHR11693:SF22">
    <property type="entry name" value="ATP SYNTHASE SUBUNIT GAMMA, MITOCHONDRIAL"/>
    <property type="match status" value="1"/>
</dbReference>
<evidence type="ECO:0000256" key="8">
    <source>
        <dbReference type="ARBA" id="ARBA00023310"/>
    </source>
</evidence>
<dbReference type="AlphaFoldDB" id="A0A3S5CHI9"/>
<proteinExistence type="inferred from homology"/>
<evidence type="ECO:0000256" key="7">
    <source>
        <dbReference type="ARBA" id="ARBA00023196"/>
    </source>
</evidence>
<dbReference type="PRINTS" id="PR00126">
    <property type="entry name" value="ATPASEGAMMA"/>
</dbReference>
<dbReference type="PANTHER" id="PTHR11693">
    <property type="entry name" value="ATP SYNTHASE GAMMA CHAIN"/>
    <property type="match status" value="1"/>
</dbReference>
<comment type="similarity">
    <text evidence="2">Belongs to the ATPase gamma chain family.</text>
</comment>
<evidence type="ECO:0000313" key="9">
    <source>
        <dbReference type="EMBL" id="VEL21891.1"/>
    </source>
</evidence>
<protein>
    <recommendedName>
        <fullName evidence="11">F-ATPase gamma subunit</fullName>
    </recommendedName>
</protein>
<sequence>MLDKYKAVNCQIYFNKYKNAMVQIPIKKQIFPIEKHINTNSQQASYEYEGEDVILNMINLYIMAQINYALRESKASEEGARMTAMDSATKNANELINKLTLKLNRSRQDIITKDLTEIIAGAEAI</sequence>
<keyword evidence="8" id="KW-0066">ATP synthesis</keyword>
<keyword evidence="4" id="KW-0375">Hydrogen ion transport</keyword>
<comment type="subcellular location">
    <subcellularLocation>
        <location evidence="1">Membrane</location>
        <topology evidence="1">Peripheral membrane protein</topology>
    </subcellularLocation>
</comment>
<dbReference type="Pfam" id="PF00231">
    <property type="entry name" value="ATP-synt"/>
    <property type="match status" value="1"/>
</dbReference>
<keyword evidence="6" id="KW-0472">Membrane</keyword>
<evidence type="ECO:0008006" key="11">
    <source>
        <dbReference type="Google" id="ProtNLM"/>
    </source>
</evidence>
<name>A0A3S5CHI9_9PLAT</name>
<gene>
    <name evidence="9" type="ORF">PXEA_LOCUS15331</name>
</gene>
<reference evidence="9" key="1">
    <citation type="submission" date="2018-11" db="EMBL/GenBank/DDBJ databases">
        <authorList>
            <consortium name="Pathogen Informatics"/>
        </authorList>
    </citation>
    <scope>NUCLEOTIDE SEQUENCE</scope>
</reference>
<dbReference type="SUPFAM" id="SSF52943">
    <property type="entry name" value="ATP synthase (F1-ATPase), gamma subunit"/>
    <property type="match status" value="1"/>
</dbReference>
<keyword evidence="7" id="KW-0139">CF(1)</keyword>
<evidence type="ECO:0000256" key="4">
    <source>
        <dbReference type="ARBA" id="ARBA00022781"/>
    </source>
</evidence>
<dbReference type="GO" id="GO:0045259">
    <property type="term" value="C:proton-transporting ATP synthase complex"/>
    <property type="evidence" value="ECO:0007669"/>
    <property type="project" value="UniProtKB-KW"/>
</dbReference>
<evidence type="ECO:0000256" key="6">
    <source>
        <dbReference type="ARBA" id="ARBA00023136"/>
    </source>
</evidence>
<keyword evidence="10" id="KW-1185">Reference proteome</keyword>